<sequence>MPLLEEDPTRLRRPRGIASHFGDITVETMYRQLSGRAETGLIHKLGPGLCAATTWPPTPLA</sequence>
<name>A0ABN3WNH8_9ACTN</name>
<comment type="caution">
    <text evidence="1">The sequence shown here is derived from an EMBL/GenBank/DDBJ whole genome shotgun (WGS) entry which is preliminary data.</text>
</comment>
<protein>
    <submittedName>
        <fullName evidence="1">Uncharacterized protein</fullName>
    </submittedName>
</protein>
<evidence type="ECO:0000313" key="2">
    <source>
        <dbReference type="Proteomes" id="UP001500403"/>
    </source>
</evidence>
<accession>A0ABN3WNH8</accession>
<dbReference type="RefSeq" id="WP_344488799.1">
    <property type="nucleotide sequence ID" value="NZ_BAAAUD010000002.1"/>
</dbReference>
<dbReference type="EMBL" id="BAAAUD010000002">
    <property type="protein sequence ID" value="GAA2920760.1"/>
    <property type="molecule type" value="Genomic_DNA"/>
</dbReference>
<reference evidence="1 2" key="1">
    <citation type="journal article" date="2019" name="Int. J. Syst. Evol. Microbiol.">
        <title>The Global Catalogue of Microorganisms (GCM) 10K type strain sequencing project: providing services to taxonomists for standard genome sequencing and annotation.</title>
        <authorList>
            <consortium name="The Broad Institute Genomics Platform"/>
            <consortium name="The Broad Institute Genome Sequencing Center for Infectious Disease"/>
            <person name="Wu L."/>
            <person name="Ma J."/>
        </authorList>
    </citation>
    <scope>NUCLEOTIDE SEQUENCE [LARGE SCALE GENOMIC DNA]</scope>
    <source>
        <strain evidence="1 2">JCM 9088</strain>
    </source>
</reference>
<dbReference type="Proteomes" id="UP001500403">
    <property type="component" value="Unassembled WGS sequence"/>
</dbReference>
<keyword evidence="2" id="KW-1185">Reference proteome</keyword>
<proteinExistence type="predicted"/>
<gene>
    <name evidence="1" type="ORF">GCM10010446_00950</name>
</gene>
<organism evidence="1 2">
    <name type="scientific">Streptomyces enissocaesilis</name>
    <dbReference type="NCBI Taxonomy" id="332589"/>
    <lineage>
        <taxon>Bacteria</taxon>
        <taxon>Bacillati</taxon>
        <taxon>Actinomycetota</taxon>
        <taxon>Actinomycetes</taxon>
        <taxon>Kitasatosporales</taxon>
        <taxon>Streptomycetaceae</taxon>
        <taxon>Streptomyces</taxon>
        <taxon>Streptomyces rochei group</taxon>
    </lineage>
</organism>
<evidence type="ECO:0000313" key="1">
    <source>
        <dbReference type="EMBL" id="GAA2920760.1"/>
    </source>
</evidence>